<dbReference type="STRING" id="880724.Metig_0401"/>
<protein>
    <recommendedName>
        <fullName evidence="2">EamA domain-containing protein</fullName>
    </recommendedName>
</protein>
<keyword evidence="4" id="KW-1185">Reference proteome</keyword>
<feature type="transmembrane region" description="Helical" evidence="1">
    <location>
        <begin position="120"/>
        <end position="137"/>
    </location>
</feature>
<dbReference type="Pfam" id="PF00892">
    <property type="entry name" value="EamA"/>
    <property type="match status" value="1"/>
</dbReference>
<keyword evidence="1" id="KW-0472">Membrane</keyword>
<dbReference type="Gene3D" id="1.10.3730.20">
    <property type="match status" value="1"/>
</dbReference>
<evidence type="ECO:0000259" key="2">
    <source>
        <dbReference type="Pfam" id="PF00892"/>
    </source>
</evidence>
<dbReference type="GO" id="GO:0016020">
    <property type="term" value="C:membrane"/>
    <property type="evidence" value="ECO:0007669"/>
    <property type="project" value="InterPro"/>
</dbReference>
<keyword evidence="1" id="KW-0812">Transmembrane</keyword>
<keyword evidence="1" id="KW-1133">Transmembrane helix</keyword>
<accession>F6BB72</accession>
<organism evidence="4">
    <name type="scientific">Methanotorris igneus (strain DSM 5666 / JCM 11834 / Kol 5)</name>
    <dbReference type="NCBI Taxonomy" id="880724"/>
    <lineage>
        <taxon>Archaea</taxon>
        <taxon>Methanobacteriati</taxon>
        <taxon>Methanobacteriota</taxon>
        <taxon>Methanomada group</taxon>
        <taxon>Methanococci</taxon>
        <taxon>Methanococcales</taxon>
        <taxon>Methanocaldococcaceae</taxon>
        <taxon>Methanotorris</taxon>
    </lineage>
</organism>
<reference evidence="3 4" key="1">
    <citation type="submission" date="2011-05" db="EMBL/GenBank/DDBJ databases">
        <title>Complete sequence of Methanotorris igneus Kol 5.</title>
        <authorList>
            <consortium name="US DOE Joint Genome Institute"/>
            <person name="Lucas S."/>
            <person name="Han J."/>
            <person name="Lapidus A."/>
            <person name="Cheng J.-F."/>
            <person name="Goodwin L."/>
            <person name="Pitluck S."/>
            <person name="Peters L."/>
            <person name="Mikhailova N."/>
            <person name="Chertkov O."/>
            <person name="Han C."/>
            <person name="Tapia R."/>
            <person name="Land M."/>
            <person name="Hauser L."/>
            <person name="Kyrpides N."/>
            <person name="Ivanova N."/>
            <person name="Pagani I."/>
            <person name="Sieprawska-Lupa M."/>
            <person name="Whitman W."/>
            <person name="Woyke T."/>
        </authorList>
    </citation>
    <scope>NUCLEOTIDE SEQUENCE [LARGE SCALE GENOMIC DNA]</scope>
    <source>
        <strain evidence="4">DSM 5666 / JCM 11834 / Kol 5</strain>
    </source>
</reference>
<dbReference type="AlphaFoldDB" id="F6BB72"/>
<dbReference type="SUPFAM" id="SSF103481">
    <property type="entry name" value="Multidrug resistance efflux transporter EmrE"/>
    <property type="match status" value="1"/>
</dbReference>
<dbReference type="InterPro" id="IPR037185">
    <property type="entry name" value="EmrE-like"/>
</dbReference>
<feature type="domain" description="EamA" evidence="2">
    <location>
        <begin position="4"/>
        <end position="136"/>
    </location>
</feature>
<evidence type="ECO:0000256" key="1">
    <source>
        <dbReference type="SAM" id="Phobius"/>
    </source>
</evidence>
<feature type="transmembrane region" description="Helical" evidence="1">
    <location>
        <begin position="93"/>
        <end position="113"/>
    </location>
</feature>
<gene>
    <name evidence="3" type="ordered locus">Metig_0401</name>
</gene>
<dbReference type="RefSeq" id="WP_013798566.1">
    <property type="nucleotide sequence ID" value="NC_015562.1"/>
</dbReference>
<dbReference type="EMBL" id="CP002737">
    <property type="protein sequence ID" value="AEF95957.1"/>
    <property type="molecule type" value="Genomic_DNA"/>
</dbReference>
<dbReference type="PANTHER" id="PTHR22911">
    <property type="entry name" value="ACYL-MALONYL CONDENSING ENZYME-RELATED"/>
    <property type="match status" value="1"/>
</dbReference>
<dbReference type="KEGG" id="mig:Metig_0401"/>
<evidence type="ECO:0000313" key="4">
    <source>
        <dbReference type="Proteomes" id="UP000009227"/>
    </source>
</evidence>
<dbReference type="PANTHER" id="PTHR22911:SF137">
    <property type="entry name" value="SOLUTE CARRIER FAMILY 35 MEMBER G2-RELATED"/>
    <property type="match status" value="1"/>
</dbReference>
<sequence length="140" mass="15278">MISIGVIIGLLTALFFGIGTFLAKIVCEKDPIFQWIVVNIVGIILCIAILAKYHQKLQVFEWKILLYAVSSAIMIVLGSLLLYYGLYKGKASIVVPLSSIGPAITVILAVIFLKEQLTTNQIMGIFLILLGIILISINQG</sequence>
<name>F6BB72_METIK</name>
<proteinExistence type="predicted"/>
<dbReference type="InterPro" id="IPR000620">
    <property type="entry name" value="EamA_dom"/>
</dbReference>
<evidence type="ECO:0000313" key="3">
    <source>
        <dbReference type="EMBL" id="AEF95957.1"/>
    </source>
</evidence>
<dbReference type="HOGENOM" id="CLU_1870747_0_0_2"/>
<dbReference type="Proteomes" id="UP000009227">
    <property type="component" value="Chromosome"/>
</dbReference>
<dbReference type="GeneID" id="10643238"/>
<feature type="transmembrane region" description="Helical" evidence="1">
    <location>
        <begin position="33"/>
        <end position="53"/>
    </location>
</feature>
<feature type="transmembrane region" description="Helical" evidence="1">
    <location>
        <begin position="65"/>
        <end position="87"/>
    </location>
</feature>